<accession>K3ZJG4</accession>
<dbReference type="EMBL" id="AGNK02004638">
    <property type="status" value="NOT_ANNOTATED_CDS"/>
    <property type="molecule type" value="Genomic_DNA"/>
</dbReference>
<dbReference type="PANTHER" id="PTHR33453:SF40">
    <property type="entry name" value="RRNA N-GLYCOSYLASE"/>
    <property type="match status" value="1"/>
</dbReference>
<evidence type="ECO:0000313" key="2">
    <source>
        <dbReference type="EnsemblPlants" id="KQK93693"/>
    </source>
</evidence>
<dbReference type="GO" id="GO:0030598">
    <property type="term" value="F:rRNA N-glycosylase activity"/>
    <property type="evidence" value="ECO:0007669"/>
    <property type="project" value="UniProtKB-EC"/>
</dbReference>
<reference evidence="2" key="2">
    <citation type="submission" date="2018-08" db="UniProtKB">
        <authorList>
            <consortium name="EnsemblPlants"/>
        </authorList>
    </citation>
    <scope>IDENTIFICATION</scope>
    <source>
        <strain evidence="2">Yugu1</strain>
    </source>
</reference>
<dbReference type="eggNOG" id="ENOG502T91N">
    <property type="taxonomic scope" value="Eukaryota"/>
</dbReference>
<evidence type="ECO:0000256" key="1">
    <source>
        <dbReference type="RuleBase" id="RU004915"/>
    </source>
</evidence>
<organism evidence="2 3">
    <name type="scientific">Setaria italica</name>
    <name type="common">Foxtail millet</name>
    <name type="synonym">Panicum italicum</name>
    <dbReference type="NCBI Taxonomy" id="4555"/>
    <lineage>
        <taxon>Eukaryota</taxon>
        <taxon>Viridiplantae</taxon>
        <taxon>Streptophyta</taxon>
        <taxon>Embryophyta</taxon>
        <taxon>Tracheophyta</taxon>
        <taxon>Spermatophyta</taxon>
        <taxon>Magnoliopsida</taxon>
        <taxon>Liliopsida</taxon>
        <taxon>Poales</taxon>
        <taxon>Poaceae</taxon>
        <taxon>PACMAD clade</taxon>
        <taxon>Panicoideae</taxon>
        <taxon>Panicodae</taxon>
        <taxon>Paniceae</taxon>
        <taxon>Cenchrinae</taxon>
        <taxon>Setaria</taxon>
    </lineage>
</organism>
<dbReference type="InterPro" id="IPR036041">
    <property type="entry name" value="Ribosome-inact_prot_sf"/>
</dbReference>
<evidence type="ECO:0000313" key="3">
    <source>
        <dbReference type="Proteomes" id="UP000004995"/>
    </source>
</evidence>
<dbReference type="InterPro" id="IPR001574">
    <property type="entry name" value="Ribosome_inactivat_prot"/>
</dbReference>
<dbReference type="Gramene" id="KQK93693">
    <property type="protein sequence ID" value="KQK93693"/>
    <property type="gene ID" value="SETIT_026717mg"/>
</dbReference>
<dbReference type="InterPro" id="IPR016138">
    <property type="entry name" value="Ribosome_inactivat_prot_sub1"/>
</dbReference>
<dbReference type="PANTHER" id="PTHR33453">
    <property type="match status" value="1"/>
</dbReference>
<dbReference type="Proteomes" id="UP000004995">
    <property type="component" value="Unassembled WGS sequence"/>
</dbReference>
<comment type="catalytic activity">
    <reaction evidence="1">
        <text>Endohydrolysis of the N-glycosidic bond at one specific adenosine on the 28S rRNA.</text>
        <dbReference type="EC" id="3.2.2.22"/>
    </reaction>
</comment>
<dbReference type="FunCoup" id="K3ZJG4">
    <property type="interactions" value="6"/>
</dbReference>
<protein>
    <recommendedName>
        <fullName evidence="1">rRNA N-glycosylase</fullName>
        <ecNumber evidence="1">3.2.2.22</ecNumber>
    </recommendedName>
</protein>
<sequence>MISVREPDLGYTIGDAVSFTRFITHLRHFVAEHPDKEDILYHQVLAKQRAEQPARWLHIKLEVVEDKKTLSTTLLIRDDDLYVHGFMNQEGVCYELLETKDNGSEATAKLVTEGLGMSFAIEAVRRLSSSTHPDVEVDGEKSARVALAGLIVMVCESARMNPLRDAIAGGWSNGTGFTEQLMDRYVRKYGEMSRNLQKWKSSNSDNWPHPISELQATCLVLNTQLLPDETVDRPVGRPRVELLSIHADLGGRRYLINQYMNAGNNGEFGSDWTLHRNLGVLVLRHQN</sequence>
<dbReference type="GO" id="GO:0017148">
    <property type="term" value="P:negative regulation of translation"/>
    <property type="evidence" value="ECO:0007669"/>
    <property type="project" value="UniProtKB-KW"/>
</dbReference>
<comment type="similarity">
    <text evidence="1">Belongs to the ribosome-inactivating protein family.</text>
</comment>
<dbReference type="SUPFAM" id="SSF56371">
    <property type="entry name" value="Ribosome inactivating proteins (RIP)"/>
    <property type="match status" value="1"/>
</dbReference>
<dbReference type="HOGENOM" id="CLU_971149_0_0_1"/>
<keyword evidence="3" id="KW-1185">Reference proteome</keyword>
<keyword evidence="1" id="KW-0800">Toxin</keyword>
<dbReference type="GO" id="GO:0006952">
    <property type="term" value="P:defense response"/>
    <property type="evidence" value="ECO:0007669"/>
    <property type="project" value="UniProtKB-KW"/>
</dbReference>
<dbReference type="Pfam" id="PF00161">
    <property type="entry name" value="RIP"/>
    <property type="match status" value="1"/>
</dbReference>
<dbReference type="AlphaFoldDB" id="K3ZJG4"/>
<keyword evidence="1" id="KW-0611">Plant defense</keyword>
<proteinExistence type="inferred from homology"/>
<dbReference type="GO" id="GO:0090729">
    <property type="term" value="F:toxin activity"/>
    <property type="evidence" value="ECO:0007669"/>
    <property type="project" value="UniProtKB-KW"/>
</dbReference>
<name>K3ZJG4_SETIT</name>
<dbReference type="InParanoid" id="K3ZJG4"/>
<reference evidence="3" key="1">
    <citation type="journal article" date="2012" name="Nat. Biotechnol.">
        <title>Reference genome sequence of the model plant Setaria.</title>
        <authorList>
            <person name="Bennetzen J.L."/>
            <person name="Schmutz J."/>
            <person name="Wang H."/>
            <person name="Percifield R."/>
            <person name="Hawkins J."/>
            <person name="Pontaroli A.C."/>
            <person name="Estep M."/>
            <person name="Feng L."/>
            <person name="Vaughn J.N."/>
            <person name="Grimwood J."/>
            <person name="Jenkins J."/>
            <person name="Barry K."/>
            <person name="Lindquist E."/>
            <person name="Hellsten U."/>
            <person name="Deshpande S."/>
            <person name="Wang X."/>
            <person name="Wu X."/>
            <person name="Mitros T."/>
            <person name="Triplett J."/>
            <person name="Yang X."/>
            <person name="Ye C.Y."/>
            <person name="Mauro-Herrera M."/>
            <person name="Wang L."/>
            <person name="Li P."/>
            <person name="Sharma M."/>
            <person name="Sharma R."/>
            <person name="Ronald P.C."/>
            <person name="Panaud O."/>
            <person name="Kellogg E.A."/>
            <person name="Brutnell T.P."/>
            <person name="Doust A.N."/>
            <person name="Tuskan G.A."/>
            <person name="Rokhsar D."/>
            <person name="Devos K.M."/>
        </authorList>
    </citation>
    <scope>NUCLEOTIDE SEQUENCE [LARGE SCALE GENOMIC DNA]</scope>
    <source>
        <strain evidence="3">cv. Yugu1</strain>
    </source>
</reference>
<dbReference type="EC" id="3.2.2.22" evidence="1"/>
<keyword evidence="1" id="KW-0652">Protein synthesis inhibitor</keyword>
<dbReference type="STRING" id="4555.K3ZJG4"/>
<dbReference type="Gene3D" id="3.40.420.10">
    <property type="entry name" value="Ricin (A subunit), domain 1"/>
    <property type="match status" value="2"/>
</dbReference>
<keyword evidence="1" id="KW-0378">Hydrolase</keyword>
<dbReference type="EnsemblPlants" id="KQK93693">
    <property type="protein sequence ID" value="KQK93693"/>
    <property type="gene ID" value="SETIT_026717mg"/>
</dbReference>